<evidence type="ECO:0000256" key="6">
    <source>
        <dbReference type="ARBA" id="ARBA00022694"/>
    </source>
</evidence>
<keyword evidence="3 7" id="KW-0489">Methyltransferase</keyword>
<dbReference type="EMBL" id="AGEI01000039">
    <property type="protein sequence ID" value="EHR31628.1"/>
    <property type="molecule type" value="Genomic_DNA"/>
</dbReference>
<comment type="similarity">
    <text evidence="7">Belongs to the class I-like SAM-binding methyltransferase superfamily. TrmB family.</text>
</comment>
<feature type="binding site" evidence="7">
    <location>
        <position position="121"/>
    </location>
    <ligand>
        <name>substrate</name>
    </ligand>
</feature>
<dbReference type="CDD" id="cd02440">
    <property type="entry name" value="AdoMet_MTases"/>
    <property type="match status" value="1"/>
</dbReference>
<dbReference type="GO" id="GO:0008176">
    <property type="term" value="F:tRNA (guanine(46)-N7)-methyltransferase activity"/>
    <property type="evidence" value="ECO:0007669"/>
    <property type="project" value="UniProtKB-UniRule"/>
</dbReference>
<feature type="binding site" evidence="7">
    <location>
        <begin position="190"/>
        <end position="193"/>
    </location>
    <ligand>
        <name>substrate</name>
    </ligand>
</feature>
<keyword evidence="9" id="KW-1185">Reference proteome</keyword>
<dbReference type="GO" id="GO:0043527">
    <property type="term" value="C:tRNA methyltransferase complex"/>
    <property type="evidence" value="ECO:0007669"/>
    <property type="project" value="TreeGrafter"/>
</dbReference>
<dbReference type="GeneID" id="96999774"/>
<dbReference type="PANTHER" id="PTHR23417">
    <property type="entry name" value="3-DEOXY-D-MANNO-OCTULOSONIC-ACID TRANSFERASE/TRNA GUANINE-N 7 - -METHYLTRANSFERASE"/>
    <property type="match status" value="1"/>
</dbReference>
<organism evidence="8 9">
    <name type="scientific">Helcococcus kunzii ATCC 51366</name>
    <dbReference type="NCBI Taxonomy" id="883114"/>
    <lineage>
        <taxon>Bacteria</taxon>
        <taxon>Bacillati</taxon>
        <taxon>Bacillota</taxon>
        <taxon>Tissierellia</taxon>
        <taxon>Tissierellales</taxon>
        <taxon>Peptoniphilaceae</taxon>
        <taxon>Helcococcus</taxon>
    </lineage>
</organism>
<reference evidence="8 9" key="1">
    <citation type="submission" date="2012-01" db="EMBL/GenBank/DDBJ databases">
        <title>The Genome Sequence of Helcococcus kunzii ATCC 51366.</title>
        <authorList>
            <consortium name="The Broad Institute Genome Sequencing Platform"/>
            <person name="Earl A."/>
            <person name="Ward D."/>
            <person name="Feldgarden M."/>
            <person name="Gevers D."/>
            <person name="Huys G."/>
            <person name="Young S.K."/>
            <person name="Zeng Q."/>
            <person name="Gargeya S."/>
            <person name="Fitzgerald M."/>
            <person name="Haas B."/>
            <person name="Abouelleil A."/>
            <person name="Alvarado L."/>
            <person name="Arachchi H.M."/>
            <person name="Berlin A."/>
            <person name="Chapman S.B."/>
            <person name="Gearin G."/>
            <person name="Goldberg J."/>
            <person name="Griggs A."/>
            <person name="Gujja S."/>
            <person name="Hansen M."/>
            <person name="Heiman D."/>
            <person name="Howarth C."/>
            <person name="Larimer J."/>
            <person name="Lui A."/>
            <person name="MacDonald P.J.P."/>
            <person name="McCowen C."/>
            <person name="Montmayeur A."/>
            <person name="Murphy C."/>
            <person name="Neiman D."/>
            <person name="Pearson M."/>
            <person name="Priest M."/>
            <person name="Roberts A."/>
            <person name="Saif S."/>
            <person name="Shea T."/>
            <person name="Sisk P."/>
            <person name="Stolte C."/>
            <person name="Sykes S."/>
            <person name="Wortman J."/>
            <person name="Nusbaum C."/>
            <person name="Birren B."/>
        </authorList>
    </citation>
    <scope>NUCLEOTIDE SEQUENCE [LARGE SCALE GENOMIC DNA]</scope>
    <source>
        <strain evidence="8 9">ATCC 51366</strain>
    </source>
</reference>
<evidence type="ECO:0000256" key="7">
    <source>
        <dbReference type="HAMAP-Rule" id="MF_01057"/>
    </source>
</evidence>
<dbReference type="NCBIfam" id="NF001080">
    <property type="entry name" value="PRK00121.2-2"/>
    <property type="match status" value="1"/>
</dbReference>
<evidence type="ECO:0000313" key="9">
    <source>
        <dbReference type="Proteomes" id="UP000004191"/>
    </source>
</evidence>
<dbReference type="RefSeq" id="WP_005399383.1">
    <property type="nucleotide sequence ID" value="NZ_JH601089.1"/>
</dbReference>
<evidence type="ECO:0000256" key="4">
    <source>
        <dbReference type="ARBA" id="ARBA00022679"/>
    </source>
</evidence>
<dbReference type="InterPro" id="IPR055361">
    <property type="entry name" value="tRNA_methyltr_TrmB_bact"/>
</dbReference>
<protein>
    <recommendedName>
        <fullName evidence="7">tRNA (guanine-N(7)-)-methyltransferase</fullName>
        <ecNumber evidence="7">2.1.1.33</ecNumber>
    </recommendedName>
    <alternativeName>
        <fullName evidence="7">tRNA (guanine(46)-N(7))-methyltransferase</fullName>
    </alternativeName>
    <alternativeName>
        <fullName evidence="7">tRNA(m7G46)-methyltransferase</fullName>
    </alternativeName>
</protein>
<comment type="caution">
    <text evidence="8">The sequence shown here is derived from an EMBL/GenBank/DDBJ whole genome shotgun (WGS) entry which is preliminary data.</text>
</comment>
<dbReference type="HOGENOM" id="CLU_050910_2_1_9"/>
<dbReference type="PATRIC" id="fig|883114.3.peg.1865"/>
<evidence type="ECO:0000313" key="8">
    <source>
        <dbReference type="EMBL" id="EHR31628.1"/>
    </source>
</evidence>
<feature type="binding site" evidence="7">
    <location>
        <position position="117"/>
    </location>
    <ligand>
        <name>S-adenosyl-L-methionine</name>
        <dbReference type="ChEBI" id="CHEBI:59789"/>
    </ligand>
</feature>
<dbReference type="InterPro" id="IPR003358">
    <property type="entry name" value="tRNA_(Gua-N-7)_MeTrfase_Trmb"/>
</dbReference>
<comment type="function">
    <text evidence="2 7">Catalyzes the formation of N(7)-methylguanine at position 46 (m7G46) in tRNA.</text>
</comment>
<dbReference type="InterPro" id="IPR029063">
    <property type="entry name" value="SAM-dependent_MTases_sf"/>
</dbReference>
<dbReference type="Pfam" id="PF02390">
    <property type="entry name" value="Methyltransf_4"/>
    <property type="match status" value="1"/>
</dbReference>
<feature type="binding site" evidence="7">
    <location>
        <position position="43"/>
    </location>
    <ligand>
        <name>S-adenosyl-L-methionine</name>
        <dbReference type="ChEBI" id="CHEBI:59789"/>
    </ligand>
</feature>
<evidence type="ECO:0000256" key="1">
    <source>
        <dbReference type="ARBA" id="ARBA00000142"/>
    </source>
</evidence>
<dbReference type="NCBIfam" id="TIGR00091">
    <property type="entry name" value="tRNA (guanosine(46)-N7)-methyltransferase TrmB"/>
    <property type="match status" value="1"/>
</dbReference>
<keyword evidence="6 7" id="KW-0819">tRNA processing</keyword>
<keyword evidence="5 7" id="KW-0949">S-adenosyl-L-methionine</keyword>
<dbReference type="eggNOG" id="COG0220">
    <property type="taxonomic scope" value="Bacteria"/>
</dbReference>
<comment type="caution">
    <text evidence="7">Lacks conserved residue(s) required for the propagation of feature annotation.</text>
</comment>
<evidence type="ECO:0000256" key="5">
    <source>
        <dbReference type="ARBA" id="ARBA00022691"/>
    </source>
</evidence>
<comment type="catalytic activity">
    <reaction evidence="1 7">
        <text>guanosine(46) in tRNA + S-adenosyl-L-methionine = N(7)-methylguanosine(46) in tRNA + S-adenosyl-L-homocysteine</text>
        <dbReference type="Rhea" id="RHEA:42708"/>
        <dbReference type="Rhea" id="RHEA-COMP:10188"/>
        <dbReference type="Rhea" id="RHEA-COMP:10189"/>
        <dbReference type="ChEBI" id="CHEBI:57856"/>
        <dbReference type="ChEBI" id="CHEBI:59789"/>
        <dbReference type="ChEBI" id="CHEBI:74269"/>
        <dbReference type="ChEBI" id="CHEBI:74480"/>
        <dbReference type="EC" id="2.1.1.33"/>
    </reaction>
</comment>
<dbReference type="Proteomes" id="UP000004191">
    <property type="component" value="Unassembled WGS sequence"/>
</dbReference>
<dbReference type="HAMAP" id="MF_01057">
    <property type="entry name" value="tRNA_methyltr_TrmB"/>
    <property type="match status" value="1"/>
</dbReference>
<gene>
    <name evidence="7" type="primary">trmB</name>
    <name evidence="8" type="ORF">HMPREF9709_01871</name>
</gene>
<dbReference type="Gene3D" id="3.40.50.150">
    <property type="entry name" value="Vaccinia Virus protein VP39"/>
    <property type="match status" value="1"/>
</dbReference>
<dbReference type="STRING" id="883114.HMPREF9709_01871"/>
<evidence type="ECO:0000256" key="2">
    <source>
        <dbReference type="ARBA" id="ARBA00003015"/>
    </source>
</evidence>
<sequence length="212" mass="24972">MRLRFKPWAIPELEENELVYFDPKENKGKWREVFGNDNPIHLDIGAGRGKFTNVMAENNPDINYVAIEFDAKAFVYAGRKFEESGLANIRGIKDIAQKLGEFFEEDEVDKIYVNFSNPWPKRSQHKRRLTHPNFLKIYKSILKNGGEIEQKTDNREFFEASIKYYEKMGFEIVEETTDLKREDKSDNIVTEYEAKWRNMGIPICYAKIKNVK</sequence>
<name>H3NRB0_9FIRM</name>
<dbReference type="EC" id="2.1.1.33" evidence="7"/>
<dbReference type="SUPFAM" id="SSF53335">
    <property type="entry name" value="S-adenosyl-L-methionine-dependent methyltransferases"/>
    <property type="match status" value="1"/>
</dbReference>
<dbReference type="UniPathway" id="UPA00989"/>
<evidence type="ECO:0000256" key="3">
    <source>
        <dbReference type="ARBA" id="ARBA00022603"/>
    </source>
</evidence>
<keyword evidence="4 7" id="KW-0808">Transferase</keyword>
<dbReference type="OrthoDB" id="9802090at2"/>
<feature type="binding site" evidence="7">
    <location>
        <position position="153"/>
    </location>
    <ligand>
        <name>substrate</name>
    </ligand>
</feature>
<dbReference type="PANTHER" id="PTHR23417:SF14">
    <property type="entry name" value="PENTACOTRIPEPTIDE-REPEAT REGION OF PRORP DOMAIN-CONTAINING PROTEIN"/>
    <property type="match status" value="1"/>
</dbReference>
<proteinExistence type="inferred from homology"/>
<feature type="binding site" evidence="7">
    <location>
        <position position="68"/>
    </location>
    <ligand>
        <name>S-adenosyl-L-methionine</name>
        <dbReference type="ChEBI" id="CHEBI:59789"/>
    </ligand>
</feature>
<comment type="pathway">
    <text evidence="7">tRNA modification; N(7)-methylguanine-tRNA biosynthesis.</text>
</comment>
<dbReference type="AlphaFoldDB" id="H3NRB0"/>
<accession>H3NRB0</accession>
<dbReference type="PROSITE" id="PS51625">
    <property type="entry name" value="SAM_MT_TRMB"/>
    <property type="match status" value="1"/>
</dbReference>